<name>A0ABP2ET68_AJEDR</name>
<evidence type="ECO:0000313" key="5">
    <source>
        <dbReference type="EMBL" id="OAT00145.1"/>
    </source>
</evidence>
<dbReference type="GeneID" id="69024512"/>
<dbReference type="Pfam" id="PF01636">
    <property type="entry name" value="APH"/>
    <property type="match status" value="1"/>
</dbReference>
<reference evidence="4" key="1">
    <citation type="submission" date="2009-02" db="EMBL/GenBank/DDBJ databases">
        <title>The Genome Sequence of Blastomyces dermatitidis strain ER-3.</title>
        <authorList>
            <consortium name="The Broad Institute Genome Sequencing Platform"/>
            <consortium name="Broad Institute Microbial Sequencing Center."/>
            <person name="Champion M."/>
            <person name="Cuomo C."/>
            <person name="Ma L.-J."/>
            <person name="Henn M.R."/>
            <person name="Klein B."/>
            <person name="Goldman B."/>
            <person name="Young S."/>
            <person name="Kodira C.D."/>
            <person name="Zeng Q."/>
            <person name="Koehrsen M."/>
            <person name="Alvarado L."/>
            <person name="Berlin A.M."/>
            <person name="Heiman D.I."/>
            <person name="Hepburn T.A."/>
            <person name="Saif S."/>
            <person name="Shea T.D."/>
            <person name="Shenoy N."/>
            <person name="Sykes S."/>
            <person name="Galagan J."/>
            <person name="Nusbaum C."/>
            <person name="Birren B."/>
        </authorList>
    </citation>
    <scope>NUCLEOTIDE SEQUENCE</scope>
    <source>
        <strain evidence="4">ER-3</strain>
    </source>
</reference>
<keyword evidence="2" id="KW-0472">Membrane</keyword>
<dbReference type="Gene3D" id="3.30.200.20">
    <property type="entry name" value="Phosphorylase Kinase, domain 1"/>
    <property type="match status" value="1"/>
</dbReference>
<reference evidence="6" key="2">
    <citation type="journal article" date="2015" name="PLoS Genet.">
        <title>The dynamic genome and transcriptome of the human fungal pathogen Blastomyces and close relative Emmonsia.</title>
        <authorList>
            <person name="Munoz J.F."/>
            <person name="Gauthier G.M."/>
            <person name="Desjardins C.A."/>
            <person name="Gallo J.E."/>
            <person name="Holder J."/>
            <person name="Sullivan T.D."/>
            <person name="Marty A.J."/>
            <person name="Carmen J.C."/>
            <person name="Chen Z."/>
            <person name="Ding L."/>
            <person name="Gujja S."/>
            <person name="Magrini V."/>
            <person name="Misas E."/>
            <person name="Mitreva M."/>
            <person name="Priest M."/>
            <person name="Saif S."/>
            <person name="Whiston E.A."/>
            <person name="Young S."/>
            <person name="Zeng Q."/>
            <person name="Goldman W.E."/>
            <person name="Mardis E.R."/>
            <person name="Taylor J.W."/>
            <person name="McEwen J.G."/>
            <person name="Clay O.K."/>
            <person name="Klein B.S."/>
            <person name="Cuomo C.A."/>
        </authorList>
    </citation>
    <scope>NUCLEOTIDE SEQUENCE [LARGE SCALE GENOMIC DNA]</scope>
    <source>
        <strain evidence="6">ER-3 / ATCC MYA-2586</strain>
    </source>
</reference>
<evidence type="ECO:0000256" key="1">
    <source>
        <dbReference type="SAM" id="MobiDB-lite"/>
    </source>
</evidence>
<dbReference type="InterPro" id="IPR002575">
    <property type="entry name" value="Aminoglycoside_PTrfase"/>
</dbReference>
<organism evidence="4 6">
    <name type="scientific">Ajellomyces dermatitidis (strain ER-3 / ATCC MYA-2586)</name>
    <name type="common">Blastomyces dermatitidis</name>
    <dbReference type="NCBI Taxonomy" id="559297"/>
    <lineage>
        <taxon>Eukaryota</taxon>
        <taxon>Fungi</taxon>
        <taxon>Dikarya</taxon>
        <taxon>Ascomycota</taxon>
        <taxon>Pezizomycotina</taxon>
        <taxon>Eurotiomycetes</taxon>
        <taxon>Eurotiomycetidae</taxon>
        <taxon>Onygenales</taxon>
        <taxon>Ajellomycetaceae</taxon>
        <taxon>Blastomyces</taxon>
    </lineage>
</organism>
<evidence type="ECO:0000259" key="3">
    <source>
        <dbReference type="Pfam" id="PF01636"/>
    </source>
</evidence>
<accession>A0ABP2ET68</accession>
<dbReference type="PANTHER" id="PTHR21310:SF37">
    <property type="entry name" value="AMINOGLYCOSIDE PHOSPHOTRANSFERASE DOMAIN-CONTAINING PROTEIN"/>
    <property type="match status" value="1"/>
</dbReference>
<feature type="region of interest" description="Disordered" evidence="1">
    <location>
        <begin position="453"/>
        <end position="475"/>
    </location>
</feature>
<proteinExistence type="predicted"/>
<dbReference type="Proteomes" id="UP000002039">
    <property type="component" value="Unassembled WGS sequence"/>
</dbReference>
<feature type="domain" description="Aminoglycoside phosphotransferase" evidence="3">
    <location>
        <begin position="67"/>
        <end position="302"/>
    </location>
</feature>
<feature type="transmembrane region" description="Helical" evidence="2">
    <location>
        <begin position="503"/>
        <end position="519"/>
    </location>
</feature>
<dbReference type="EMBL" id="EQ999974">
    <property type="protein sequence ID" value="OAT00145.1"/>
    <property type="molecule type" value="Genomic_DNA"/>
</dbReference>
<gene>
    <name evidence="4" type="ORF">BDCG_02002</name>
</gene>
<dbReference type="Gene3D" id="3.90.1200.10">
    <property type="match status" value="1"/>
</dbReference>
<evidence type="ECO:0000256" key="2">
    <source>
        <dbReference type="SAM" id="Phobius"/>
    </source>
</evidence>
<dbReference type="RefSeq" id="XP_045274333.1">
    <property type="nucleotide sequence ID" value="XM_045417554.1"/>
</dbReference>
<sequence length="523" mass="61291">MDLITQHRIKKEAQDFIASIDQSAVCELATSFHPAKKRCRIFDEVKKGGFNVCFPVEFTNDSNSNSTSNERWMVRIPILPRLAFPEEKLRSEIATMKFITENTTIPIPHLHGYSIKRNNSLGLPFMLLSYVEGKSLFTVEVRKLSDRERRQFFTKLGDIYIQLFQHQFDRIGALTLDADDVHWVFDHNRPLSVLMNDQSLAGIESCRLIAPNQTFHSTIDYAYTIHQALLDDFYRRRDSIIGEDDAYSYIYSLHKSCCFLMKWVKPEYNHGPFILMHGDLRSANILVDDDLNIVSVLDWEWSHTIPVQMFIPPSWLDGLELVGSAKMPHRLLYESMLFTLEMETRRRESEYHPECRHLDQLPLAKIWRKSLRSPDLFIAHALLQPLYFGDLYWSVFEYDYYGNDRIHFKQRMNDFFSLEIHKPELEAVREKLKDLEEFEKECDLLGIERETQETERCGNNHPNHTLGKPKANSPEPLHRLRTSLKNLALKLLWSSQTMAHSRWAFIGTTLIAACYVVIIRQRK</sequence>
<keyword evidence="2" id="KW-1133">Transmembrane helix</keyword>
<dbReference type="InterPro" id="IPR051678">
    <property type="entry name" value="AGP_Transferase"/>
</dbReference>
<protein>
    <submittedName>
        <fullName evidence="4 5">Phosphotransferase enzyme family protein</fullName>
    </submittedName>
</protein>
<keyword evidence="6" id="KW-1185">Reference proteome</keyword>
<evidence type="ECO:0000313" key="6">
    <source>
        <dbReference type="Proteomes" id="UP000002039"/>
    </source>
</evidence>
<dbReference type="InterPro" id="IPR011009">
    <property type="entry name" value="Kinase-like_dom_sf"/>
</dbReference>
<keyword evidence="2" id="KW-0812">Transmembrane</keyword>
<dbReference type="EMBL" id="EQ999974">
    <property type="protein sequence ID" value="EEQ86882.1"/>
    <property type="molecule type" value="Genomic_DNA"/>
</dbReference>
<evidence type="ECO:0000313" key="4">
    <source>
        <dbReference type="EMBL" id="EEQ86882.1"/>
    </source>
</evidence>
<dbReference type="PANTHER" id="PTHR21310">
    <property type="entry name" value="AMINOGLYCOSIDE PHOSPHOTRANSFERASE-RELATED-RELATED"/>
    <property type="match status" value="1"/>
</dbReference>
<dbReference type="RefSeq" id="XP_045279872.1">
    <property type="nucleotide sequence ID" value="XM_045417555.1"/>
</dbReference>
<dbReference type="SUPFAM" id="SSF56112">
    <property type="entry name" value="Protein kinase-like (PK-like)"/>
    <property type="match status" value="1"/>
</dbReference>